<proteinExistence type="predicted"/>
<dbReference type="RefSeq" id="WP_115780144.1">
    <property type="nucleotide sequence ID" value="NZ_BMHL01000001.1"/>
</dbReference>
<organism evidence="3 4">
    <name type="scientific">Paraburkholderia caffeinilytica</name>
    <dbReference type="NCBI Taxonomy" id="1761016"/>
    <lineage>
        <taxon>Bacteria</taxon>
        <taxon>Pseudomonadati</taxon>
        <taxon>Pseudomonadota</taxon>
        <taxon>Betaproteobacteria</taxon>
        <taxon>Burkholderiales</taxon>
        <taxon>Burkholderiaceae</taxon>
        <taxon>Paraburkholderia</taxon>
    </lineage>
</organism>
<evidence type="ECO:0000313" key="3">
    <source>
        <dbReference type="EMBL" id="GGC24370.1"/>
    </source>
</evidence>
<protein>
    <recommendedName>
        <fullName evidence="2">PRTase-CE domain-containing protein</fullName>
    </recommendedName>
</protein>
<feature type="domain" description="PRTase-CE" evidence="2">
    <location>
        <begin position="54"/>
        <end position="361"/>
    </location>
</feature>
<keyword evidence="4" id="KW-1185">Reference proteome</keyword>
<dbReference type="Proteomes" id="UP000602004">
    <property type="component" value="Unassembled WGS sequence"/>
</dbReference>
<gene>
    <name evidence="3" type="ORF">GCM10011400_08440</name>
</gene>
<comment type="caution">
    <text evidence="3">The sequence shown here is derived from an EMBL/GenBank/DDBJ whole genome shotgun (WGS) entry which is preliminary data.</text>
</comment>
<reference evidence="4" key="1">
    <citation type="journal article" date="2019" name="Int. J. Syst. Evol. Microbiol.">
        <title>The Global Catalogue of Microorganisms (GCM) 10K type strain sequencing project: providing services to taxonomists for standard genome sequencing and annotation.</title>
        <authorList>
            <consortium name="The Broad Institute Genomics Platform"/>
            <consortium name="The Broad Institute Genome Sequencing Center for Infectious Disease"/>
            <person name="Wu L."/>
            <person name="Ma J."/>
        </authorList>
    </citation>
    <scope>NUCLEOTIDE SEQUENCE [LARGE SCALE GENOMIC DNA]</scope>
    <source>
        <strain evidence="4">CGMCC 1.15103</strain>
    </source>
</reference>
<dbReference type="EMBL" id="BMHL01000001">
    <property type="protein sequence ID" value="GGC24370.1"/>
    <property type="molecule type" value="Genomic_DNA"/>
</dbReference>
<evidence type="ECO:0000313" key="4">
    <source>
        <dbReference type="Proteomes" id="UP000602004"/>
    </source>
</evidence>
<sequence length="369" mass="41936">MKAQLAMRLLADLMEWDETRATEEFAWLRLMVGAKYDHYQGYSPGARFYVNLLAWLGQFARKDRTTAYSFLRKQLVFVSQGEMHHLVDLTMPVLLRCMRTEVAKQLGVPLYRTWGNKAAERHLELIGIRTLYVGLSDGAKIDIFRRDNEGRVSTEQVVAASEISNEKWKKLNEALRERLDKRGFCDEAAMFERVCLIDDFTASGATLIRQNEKGEWKGKIPVFCDQNQGRLGTSLTADCCIHIHHYLASSRATGTVDDAIGRFRVATGAFRFESTFSAILSNDIVIDDNGPADLVRLLKDCYDPSIEDEHLKKDVWYGYRACGLPVVLYHNAPNNSVAILWATSGPRHAPPAHQMRPLFSRKKRHADHG</sequence>
<name>A0ABQ1LH07_9BURK</name>
<feature type="region of interest" description="Disordered" evidence="1">
    <location>
        <begin position="347"/>
        <end position="369"/>
    </location>
</feature>
<evidence type="ECO:0000259" key="2">
    <source>
        <dbReference type="Pfam" id="PF24390"/>
    </source>
</evidence>
<dbReference type="InterPro" id="IPR056920">
    <property type="entry name" value="PRTase-CE"/>
</dbReference>
<accession>A0ABQ1LH07</accession>
<dbReference type="Pfam" id="PF24390">
    <property type="entry name" value="PRTase-CE"/>
    <property type="match status" value="1"/>
</dbReference>
<evidence type="ECO:0000256" key="1">
    <source>
        <dbReference type="SAM" id="MobiDB-lite"/>
    </source>
</evidence>
<feature type="compositionally biased region" description="Basic residues" evidence="1">
    <location>
        <begin position="359"/>
        <end position="369"/>
    </location>
</feature>